<reference evidence="1 2" key="1">
    <citation type="submission" date="2023-09" db="EMBL/GenBank/DDBJ databases">
        <title>Nesidiocoris tenuis whole genome shotgun sequence.</title>
        <authorList>
            <person name="Shibata T."/>
            <person name="Shimoda M."/>
            <person name="Kobayashi T."/>
            <person name="Uehara T."/>
        </authorList>
    </citation>
    <scope>NUCLEOTIDE SEQUENCE [LARGE SCALE GENOMIC DNA]</scope>
    <source>
        <strain evidence="1 2">Japan</strain>
    </source>
</reference>
<protein>
    <recommendedName>
        <fullName evidence="3">Secreted protein</fullName>
    </recommendedName>
</protein>
<dbReference type="Proteomes" id="UP001307889">
    <property type="component" value="Chromosome 8"/>
</dbReference>
<sequence length="76" mass="8719">MLIAISGAVGLPAPPLSQCRESRTKEKRGTLNPVDPPRVRCLRHLRFFWSELWKLQEIHPSAVAAPFCRYLLWLPP</sequence>
<proteinExistence type="predicted"/>
<organism evidence="1 2">
    <name type="scientific">Nesidiocoris tenuis</name>
    <dbReference type="NCBI Taxonomy" id="355587"/>
    <lineage>
        <taxon>Eukaryota</taxon>
        <taxon>Metazoa</taxon>
        <taxon>Ecdysozoa</taxon>
        <taxon>Arthropoda</taxon>
        <taxon>Hexapoda</taxon>
        <taxon>Insecta</taxon>
        <taxon>Pterygota</taxon>
        <taxon>Neoptera</taxon>
        <taxon>Paraneoptera</taxon>
        <taxon>Hemiptera</taxon>
        <taxon>Heteroptera</taxon>
        <taxon>Panheteroptera</taxon>
        <taxon>Cimicomorpha</taxon>
        <taxon>Miridae</taxon>
        <taxon>Dicyphina</taxon>
        <taxon>Nesidiocoris</taxon>
    </lineage>
</organism>
<evidence type="ECO:0008006" key="3">
    <source>
        <dbReference type="Google" id="ProtNLM"/>
    </source>
</evidence>
<evidence type="ECO:0000313" key="2">
    <source>
        <dbReference type="Proteomes" id="UP001307889"/>
    </source>
</evidence>
<evidence type="ECO:0000313" key="1">
    <source>
        <dbReference type="EMBL" id="BES98020.1"/>
    </source>
</evidence>
<accession>A0ABN7B0T9</accession>
<gene>
    <name evidence="1" type="ORF">NTJ_10835</name>
</gene>
<name>A0ABN7B0T9_9HEMI</name>
<dbReference type="EMBL" id="AP028916">
    <property type="protein sequence ID" value="BES98020.1"/>
    <property type="molecule type" value="Genomic_DNA"/>
</dbReference>
<keyword evidence="2" id="KW-1185">Reference proteome</keyword>